<feature type="domain" description="Tim44-like" evidence="4">
    <location>
        <begin position="186"/>
        <end position="330"/>
    </location>
</feature>
<keyword evidence="2" id="KW-1133">Transmembrane helix</keyword>
<gene>
    <name evidence="5" type="ORF">JYK14_21545</name>
</gene>
<dbReference type="SMART" id="SM00978">
    <property type="entry name" value="Tim44"/>
    <property type="match status" value="1"/>
</dbReference>
<dbReference type="InterPro" id="IPR032710">
    <property type="entry name" value="NTF2-like_dom_sf"/>
</dbReference>
<keyword evidence="2" id="KW-0472">Membrane</keyword>
<name>A0ABT1D9V2_9PROT</name>
<dbReference type="Gene3D" id="3.10.450.240">
    <property type="match status" value="1"/>
</dbReference>
<evidence type="ECO:0000259" key="4">
    <source>
        <dbReference type="SMART" id="SM00978"/>
    </source>
</evidence>
<dbReference type="Proteomes" id="UP001523392">
    <property type="component" value="Unassembled WGS sequence"/>
</dbReference>
<reference evidence="5 6" key="1">
    <citation type="submission" date="2021-12" db="EMBL/GenBank/DDBJ databases">
        <title>Siccirubricoccus leaddurans sp. nov., a high concentration Zn2+ tolerance bacterium.</title>
        <authorList>
            <person name="Cao Y."/>
        </authorList>
    </citation>
    <scope>NUCLEOTIDE SEQUENCE [LARGE SCALE GENOMIC DNA]</scope>
    <source>
        <strain evidence="5 6">KC 17139</strain>
    </source>
</reference>
<evidence type="ECO:0000313" key="6">
    <source>
        <dbReference type="Proteomes" id="UP001523392"/>
    </source>
</evidence>
<proteinExistence type="predicted"/>
<feature type="transmembrane region" description="Helical" evidence="2">
    <location>
        <begin position="127"/>
        <end position="150"/>
    </location>
</feature>
<evidence type="ECO:0000256" key="3">
    <source>
        <dbReference type="SAM" id="SignalP"/>
    </source>
</evidence>
<evidence type="ECO:0000313" key="5">
    <source>
        <dbReference type="EMBL" id="MCO6418722.1"/>
    </source>
</evidence>
<dbReference type="PANTHER" id="PTHR41542:SF1">
    <property type="entry name" value="BLL5807 PROTEIN"/>
    <property type="match status" value="1"/>
</dbReference>
<feature type="transmembrane region" description="Helical" evidence="2">
    <location>
        <begin position="97"/>
        <end position="115"/>
    </location>
</feature>
<evidence type="ECO:0000256" key="1">
    <source>
        <dbReference type="SAM" id="MobiDB-lite"/>
    </source>
</evidence>
<dbReference type="SUPFAM" id="SSF54427">
    <property type="entry name" value="NTF2-like"/>
    <property type="match status" value="1"/>
</dbReference>
<dbReference type="Pfam" id="PF04280">
    <property type="entry name" value="Tim44"/>
    <property type="match status" value="1"/>
</dbReference>
<dbReference type="InterPro" id="IPR007379">
    <property type="entry name" value="Tim44-like_dom"/>
</dbReference>
<evidence type="ECO:0000256" key="2">
    <source>
        <dbReference type="SAM" id="Phobius"/>
    </source>
</evidence>
<feature type="signal peptide" evidence="3">
    <location>
        <begin position="1"/>
        <end position="25"/>
    </location>
</feature>
<keyword evidence="2" id="KW-0812">Transmembrane</keyword>
<dbReference type="PANTHER" id="PTHR41542">
    <property type="entry name" value="BLL5807 PROTEIN"/>
    <property type="match status" value="1"/>
</dbReference>
<keyword evidence="3" id="KW-0732">Signal</keyword>
<comment type="caution">
    <text evidence="5">The sequence shown here is derived from an EMBL/GenBank/DDBJ whole genome shotgun (WGS) entry which is preliminary data.</text>
</comment>
<dbReference type="EMBL" id="JAFIRR010000149">
    <property type="protein sequence ID" value="MCO6418722.1"/>
    <property type="molecule type" value="Genomic_DNA"/>
</dbReference>
<accession>A0ABT1D9V2</accession>
<protein>
    <submittedName>
        <fullName evidence="5">TIM44-like domain-containing protein</fullName>
    </submittedName>
</protein>
<keyword evidence="6" id="KW-1185">Reference proteome</keyword>
<feature type="chain" id="PRO_5045484321" evidence="3">
    <location>
        <begin position="26"/>
        <end position="332"/>
    </location>
</feature>
<sequence length="332" mass="34967">MPRPRLLLAALAAAALALAPALTEARPGGGSSMGSRGARTYSPPPSTQTTPGGGFRPMDRTMESPTRPATPGYAQPAPRAPIGRPNPQGGFFSRSPFMAGLMGGLIGAGIGGLLFGHGLFGGFTGFASFLGLLLQIALIAGLVWLVMGFLRRRQPQPAMAGMAPGLARNAMAGDGPGSMGAGRPGAAMAGSAGPDAAPVRILPEDFNAFEQALKAVNDAWSRRDAGTLQRLATPEMARYFADDLADLAARGWHNETRDVRLEQGDLAEAWREGDREFATVAMRFSLVDVTWRLADRAVMEGDPNRRTVATELWTFTRRAGGPWQLSAIQQAG</sequence>
<dbReference type="RefSeq" id="WP_252955351.1">
    <property type="nucleotide sequence ID" value="NZ_JAFIRR010000149.1"/>
</dbReference>
<organism evidence="5 6">
    <name type="scientific">Siccirubricoccus soli</name>
    <dbReference type="NCBI Taxonomy" id="2899147"/>
    <lineage>
        <taxon>Bacteria</taxon>
        <taxon>Pseudomonadati</taxon>
        <taxon>Pseudomonadota</taxon>
        <taxon>Alphaproteobacteria</taxon>
        <taxon>Acetobacterales</taxon>
        <taxon>Roseomonadaceae</taxon>
        <taxon>Siccirubricoccus</taxon>
    </lineage>
</organism>
<feature type="region of interest" description="Disordered" evidence="1">
    <location>
        <begin position="24"/>
        <end position="89"/>
    </location>
</feature>